<dbReference type="EMBL" id="SEYY01020481">
    <property type="protein sequence ID" value="KAB7497273.1"/>
    <property type="molecule type" value="Genomic_DNA"/>
</dbReference>
<reference evidence="3 4" key="1">
    <citation type="journal article" date="2019" name="PLoS Biol.">
        <title>Sex chromosomes control vertical transmission of feminizing Wolbachia symbionts in an isopod.</title>
        <authorList>
            <person name="Becking T."/>
            <person name="Chebbi M.A."/>
            <person name="Giraud I."/>
            <person name="Moumen B."/>
            <person name="Laverre T."/>
            <person name="Caubet Y."/>
            <person name="Peccoud J."/>
            <person name="Gilbert C."/>
            <person name="Cordaux R."/>
        </authorList>
    </citation>
    <scope>NUCLEOTIDE SEQUENCE [LARGE SCALE GENOMIC DNA]</scope>
    <source>
        <strain evidence="3">ANa2</strain>
        <tissue evidence="3">Whole body excluding digestive tract and cuticle</tissue>
    </source>
</reference>
<proteinExistence type="predicted"/>
<feature type="signal peptide" evidence="2">
    <location>
        <begin position="1"/>
        <end position="27"/>
    </location>
</feature>
<evidence type="ECO:0000256" key="2">
    <source>
        <dbReference type="SAM" id="SignalP"/>
    </source>
</evidence>
<evidence type="ECO:0000256" key="1">
    <source>
        <dbReference type="SAM" id="MobiDB-lite"/>
    </source>
</evidence>
<gene>
    <name evidence="3" type="ORF">Anas_06226</name>
</gene>
<feature type="compositionally biased region" description="Basic and acidic residues" evidence="1">
    <location>
        <begin position="123"/>
        <end position="139"/>
    </location>
</feature>
<name>A0A5N5SSU5_9CRUS</name>
<protein>
    <submittedName>
        <fullName evidence="3">Uncharacterized protein</fullName>
    </submittedName>
</protein>
<feature type="chain" id="PRO_5024384392" evidence="2">
    <location>
        <begin position="28"/>
        <end position="160"/>
    </location>
</feature>
<dbReference type="AlphaFoldDB" id="A0A5N5SSU5"/>
<dbReference type="Proteomes" id="UP000326759">
    <property type="component" value="Unassembled WGS sequence"/>
</dbReference>
<accession>A0A5N5SSU5</accession>
<evidence type="ECO:0000313" key="4">
    <source>
        <dbReference type="Proteomes" id="UP000326759"/>
    </source>
</evidence>
<feature type="region of interest" description="Disordered" evidence="1">
    <location>
        <begin position="66"/>
        <end position="160"/>
    </location>
</feature>
<organism evidence="3 4">
    <name type="scientific">Armadillidium nasatum</name>
    <dbReference type="NCBI Taxonomy" id="96803"/>
    <lineage>
        <taxon>Eukaryota</taxon>
        <taxon>Metazoa</taxon>
        <taxon>Ecdysozoa</taxon>
        <taxon>Arthropoda</taxon>
        <taxon>Crustacea</taxon>
        <taxon>Multicrustacea</taxon>
        <taxon>Malacostraca</taxon>
        <taxon>Eumalacostraca</taxon>
        <taxon>Peracarida</taxon>
        <taxon>Isopoda</taxon>
        <taxon>Oniscidea</taxon>
        <taxon>Crinocheta</taxon>
        <taxon>Armadillidiidae</taxon>
        <taxon>Armadillidium</taxon>
    </lineage>
</organism>
<keyword evidence="2" id="KW-0732">Signal</keyword>
<keyword evidence="4" id="KW-1185">Reference proteome</keyword>
<evidence type="ECO:0000313" key="3">
    <source>
        <dbReference type="EMBL" id="KAB7497273.1"/>
    </source>
</evidence>
<sequence>MSLSIRERTICLLKIILLLDLMSCCLKCLVSKVERRLSENLSRRDGELNLLIREGENVTSRLRNVLTTSLRSPGPVFRPPLSTQPPRHSPPEPQPRGFSPGRYSPGRYSPGRPYRSELTLEDETTRPLKSDFPRSRSMSDIRQQQQQQPQPQPQGSDSPK</sequence>
<comment type="caution">
    <text evidence="3">The sequence shown here is derived from an EMBL/GenBank/DDBJ whole genome shotgun (WGS) entry which is preliminary data.</text>
</comment>